<dbReference type="GO" id="GO:0005829">
    <property type="term" value="C:cytosol"/>
    <property type="evidence" value="ECO:0007669"/>
    <property type="project" value="TreeGrafter"/>
</dbReference>
<keyword evidence="1" id="KW-0808">Transferase</keyword>
<dbReference type="PANTHER" id="PTHR42866">
    <property type="entry name" value="3-DEOXY-MANNO-OCTULOSONATE CYTIDYLYLTRANSFERASE"/>
    <property type="match status" value="1"/>
</dbReference>
<dbReference type="InterPro" id="IPR029044">
    <property type="entry name" value="Nucleotide-diphossugar_trans"/>
</dbReference>
<dbReference type="CDD" id="cd02518">
    <property type="entry name" value="GT2_SpsF"/>
    <property type="match status" value="1"/>
</dbReference>
<dbReference type="AlphaFoldDB" id="A0A7Y0ACM8"/>
<reference evidence="1 2" key="1">
    <citation type="submission" date="2020-04" db="EMBL/GenBank/DDBJ databases">
        <title>Hymenobacter polaris sp. nov., isolated from Arctic soil.</title>
        <authorList>
            <person name="Dahal R.H."/>
        </authorList>
    </citation>
    <scope>NUCLEOTIDE SEQUENCE [LARGE SCALE GENOMIC DNA]</scope>
    <source>
        <strain evidence="1 2">RP-2-7</strain>
    </source>
</reference>
<accession>A0A7Y0ACM8</accession>
<comment type="caution">
    <text evidence="1">The sequence shown here is derived from an EMBL/GenBank/DDBJ whole genome shotgun (WGS) entry which is preliminary data.</text>
</comment>
<keyword evidence="2" id="KW-1185">Reference proteome</keyword>
<dbReference type="EMBL" id="JABBGH010000001">
    <property type="protein sequence ID" value="NML64898.1"/>
    <property type="molecule type" value="Genomic_DNA"/>
</dbReference>
<dbReference type="SUPFAM" id="SSF53448">
    <property type="entry name" value="Nucleotide-diphospho-sugar transferases"/>
    <property type="match status" value="1"/>
</dbReference>
<name>A0A7Y0ACM8_9BACT</name>
<dbReference type="InterPro" id="IPR003329">
    <property type="entry name" value="Cytidylyl_trans"/>
</dbReference>
<evidence type="ECO:0000313" key="2">
    <source>
        <dbReference type="Proteomes" id="UP000559626"/>
    </source>
</evidence>
<dbReference type="Gene3D" id="3.90.550.10">
    <property type="entry name" value="Spore Coat Polysaccharide Biosynthesis Protein SpsA, Chain A"/>
    <property type="match status" value="1"/>
</dbReference>
<dbReference type="RefSeq" id="WP_169530164.1">
    <property type="nucleotide sequence ID" value="NZ_JABBGH010000001.1"/>
</dbReference>
<sequence>MQTAGIISQVRMGSTRLPGKVLLPVAGRPMLDYHVARLRTSGLPVALATTTLPADDVLAAYAAEHDLPCYRGSESDVLSRYYEANQQLGFDVVVRVTSDCPLLDGPTIGAAVARYLAEGNALAYRSNVVARTFPRGLDFEIFSADLLALAHRRATTAAEREHVTPYLRAQFAPAGPVLRRDELCPLGDYSAPRLTLDVPADFEVLRQLIGTYHAHELALPELLALLNAHPELLALNAEVVQKTA</sequence>
<dbReference type="GO" id="GO:0016740">
    <property type="term" value="F:transferase activity"/>
    <property type="evidence" value="ECO:0007669"/>
    <property type="project" value="UniProtKB-KW"/>
</dbReference>
<gene>
    <name evidence="1" type="ORF">HHL22_06730</name>
</gene>
<proteinExistence type="predicted"/>
<dbReference type="PANTHER" id="PTHR42866:SF1">
    <property type="entry name" value="SPORE COAT POLYSACCHARIDE BIOSYNTHESIS PROTEIN SPSF"/>
    <property type="match status" value="1"/>
</dbReference>
<organism evidence="1 2">
    <name type="scientific">Hymenobacter polaris</name>
    <dbReference type="NCBI Taxonomy" id="2682546"/>
    <lineage>
        <taxon>Bacteria</taxon>
        <taxon>Pseudomonadati</taxon>
        <taxon>Bacteroidota</taxon>
        <taxon>Cytophagia</taxon>
        <taxon>Cytophagales</taxon>
        <taxon>Hymenobacteraceae</taxon>
        <taxon>Hymenobacter</taxon>
    </lineage>
</organism>
<evidence type="ECO:0000313" key="1">
    <source>
        <dbReference type="EMBL" id="NML64898.1"/>
    </source>
</evidence>
<dbReference type="Proteomes" id="UP000559626">
    <property type="component" value="Unassembled WGS sequence"/>
</dbReference>
<protein>
    <submittedName>
        <fullName evidence="1">NTP transferase domain-containing protein</fullName>
    </submittedName>
</protein>
<dbReference type="Pfam" id="PF02348">
    <property type="entry name" value="CTP_transf_3"/>
    <property type="match status" value="1"/>
</dbReference>